<dbReference type="GO" id="GO:0017168">
    <property type="term" value="F:5-oxoprolinase (ATP-hydrolyzing) activity"/>
    <property type="evidence" value="ECO:0007669"/>
    <property type="project" value="TreeGrafter"/>
</dbReference>
<dbReference type="RefSeq" id="WP_048444884.1">
    <property type="nucleotide sequence ID" value="NZ_LABY01000091.1"/>
</dbReference>
<dbReference type="GO" id="GO:0006749">
    <property type="term" value="P:glutathione metabolic process"/>
    <property type="evidence" value="ECO:0007669"/>
    <property type="project" value="TreeGrafter"/>
</dbReference>
<dbReference type="Proteomes" id="UP000035955">
    <property type="component" value="Unassembled WGS sequence"/>
</dbReference>
<dbReference type="GO" id="GO:0005829">
    <property type="term" value="C:cytosol"/>
    <property type="evidence" value="ECO:0007669"/>
    <property type="project" value="TreeGrafter"/>
</dbReference>
<evidence type="ECO:0000259" key="1">
    <source>
        <dbReference type="Pfam" id="PF02538"/>
    </source>
</evidence>
<dbReference type="InterPro" id="IPR003692">
    <property type="entry name" value="Hydantoinase_B"/>
</dbReference>
<keyword evidence="3" id="KW-1185">Reference proteome</keyword>
<comment type="caution">
    <text evidence="2">The sequence shown here is derived from an EMBL/GenBank/DDBJ whole genome shotgun (WGS) entry which is preliminary data.</text>
</comment>
<name>A0A0J6SPB7_9HYPH</name>
<dbReference type="InterPro" id="IPR045079">
    <property type="entry name" value="Oxoprolinase-like"/>
</dbReference>
<dbReference type="AlphaFoldDB" id="A0A0J6SPB7"/>
<gene>
    <name evidence="2" type="ORF">VQ02_14395</name>
</gene>
<dbReference type="PANTHER" id="PTHR11365">
    <property type="entry name" value="5-OXOPROLINASE RELATED"/>
    <property type="match status" value="1"/>
</dbReference>
<dbReference type="Pfam" id="PF02538">
    <property type="entry name" value="Hydantoinase_B"/>
    <property type="match status" value="1"/>
</dbReference>
<proteinExistence type="predicted"/>
<protein>
    <submittedName>
        <fullName evidence="2">N-methylhydantoinase</fullName>
    </submittedName>
</protein>
<sequence length="441" mass="48467">MAETLDPVTFEVLKNAFITSVDQMGEQILRTCYSFVIYNRDFSSALHDARGHSAAQGNQDIAVHVGTLHFTCQDVMRAFEGDMHPGDVYAINDPYAGGTHFCDVRLIRPIFADGKIIAFSQSNGHWSDVGGSVPGSFDVTARDMFREGLRITPVRLFSKGRFCADVACLIAANTRDPASIIGDIQAQAEATQVCEREILRLAEKYGRETVETGLAAVQDYVERAVRQRLAALPDGEWETVDFIDRDPSGPEGMIPIRIKMTIRGDTVTYDFTGSHPTIGSIYNSAFGATFSAVAAGMKTFFPDLPLNSGFYRAFSIIAPEGSIVDAKWPVAVTGFLMPFEKIMNAIYEMWSRIMPERAIACAFNLEYLLTGGRDGRRADRPIYMFYDWLPGGWGGRNGKDGSNVTTACFGTGLMSQPVEGQERANPILTTEYEILTDSAAP</sequence>
<dbReference type="PANTHER" id="PTHR11365:SF23">
    <property type="entry name" value="HYPOTHETICAL 5-OXOPROLINASE (EUROFUNG)-RELATED"/>
    <property type="match status" value="1"/>
</dbReference>
<feature type="non-terminal residue" evidence="2">
    <location>
        <position position="441"/>
    </location>
</feature>
<feature type="domain" description="Hydantoinase B/oxoprolinase" evidence="1">
    <location>
        <begin position="6"/>
        <end position="439"/>
    </location>
</feature>
<reference evidence="2 3" key="1">
    <citation type="submission" date="2015-03" db="EMBL/GenBank/DDBJ databases">
        <title>Genome sequencing of Methylobacterium variabile DSM 16961.</title>
        <authorList>
            <person name="Chaudhry V."/>
            <person name="Patil P.B."/>
        </authorList>
    </citation>
    <scope>NUCLEOTIDE SEQUENCE [LARGE SCALE GENOMIC DNA]</scope>
    <source>
        <strain evidence="2 3">DSM 16961</strain>
    </source>
</reference>
<organism evidence="2 3">
    <name type="scientific">Methylobacterium variabile</name>
    <dbReference type="NCBI Taxonomy" id="298794"/>
    <lineage>
        <taxon>Bacteria</taxon>
        <taxon>Pseudomonadati</taxon>
        <taxon>Pseudomonadota</taxon>
        <taxon>Alphaproteobacteria</taxon>
        <taxon>Hyphomicrobiales</taxon>
        <taxon>Methylobacteriaceae</taxon>
        <taxon>Methylobacterium</taxon>
    </lineage>
</organism>
<dbReference type="EMBL" id="LABY01000091">
    <property type="protein sequence ID" value="KMO37060.1"/>
    <property type="molecule type" value="Genomic_DNA"/>
</dbReference>
<evidence type="ECO:0000313" key="2">
    <source>
        <dbReference type="EMBL" id="KMO37060.1"/>
    </source>
</evidence>
<evidence type="ECO:0000313" key="3">
    <source>
        <dbReference type="Proteomes" id="UP000035955"/>
    </source>
</evidence>
<accession>A0A0J6SPB7</accession>